<accession>A0A7Z0VL00</accession>
<reference evidence="1 2" key="1">
    <citation type="submission" date="2016-06" db="EMBL/GenBank/DDBJ databases">
        <title>Genome sequence of endosymbiont of Candidatus Endolucinida thiodiazotropha.</title>
        <authorList>
            <person name="Poehlein A."/>
            <person name="Koenig S."/>
            <person name="Heiden S.E."/>
            <person name="Thuermer A."/>
            <person name="Voget S."/>
            <person name="Daniel R."/>
            <person name="Markert S."/>
            <person name="Gros O."/>
            <person name="Schweder T."/>
        </authorList>
    </citation>
    <scope>NUCLEOTIDE SEQUENCE [LARGE SCALE GENOMIC DNA]</scope>
    <source>
        <strain evidence="1 2">COS</strain>
    </source>
</reference>
<evidence type="ECO:0000313" key="2">
    <source>
        <dbReference type="Proteomes" id="UP000094769"/>
    </source>
</evidence>
<dbReference type="RefSeq" id="WP_069124876.1">
    <property type="nucleotide sequence ID" value="NZ_MARB01000011.1"/>
</dbReference>
<proteinExistence type="predicted"/>
<dbReference type="Pfam" id="PF08856">
    <property type="entry name" value="DUF1826"/>
    <property type="match status" value="1"/>
</dbReference>
<evidence type="ECO:0008006" key="3">
    <source>
        <dbReference type="Google" id="ProtNLM"/>
    </source>
</evidence>
<dbReference type="Proteomes" id="UP000094769">
    <property type="component" value="Unassembled WGS sequence"/>
</dbReference>
<gene>
    <name evidence="1" type="ORF">CODIS_22890</name>
</gene>
<dbReference type="OrthoDB" id="5342505at2"/>
<evidence type="ECO:0000313" key="1">
    <source>
        <dbReference type="EMBL" id="ODJ87577.1"/>
    </source>
</evidence>
<sequence>MAEAKLLSDLTPEAPTWRRVPELADLAEIFDPSLQVCSWQREIDPAIGTYLSGLHQAGELQVIETLSPSARPRLESLPAGYGRTSLMDDLALLSEVVCELLGSSEAGLRLARVGYAMCPGWHLDRVGIRLVCTYQGPGTEWLDDQTVERQDLHASRTKEDAVIQALPGELVLLKGAHWQGNDGFGAVHRSPELAPGAGLRTVVTLDPLWRE</sequence>
<protein>
    <recommendedName>
        <fullName evidence="3">DUF1826 domain-containing protein</fullName>
    </recommendedName>
</protein>
<organism evidence="1 2">
    <name type="scientific">Candidatus Thiodiazotropha endolucinida</name>
    <dbReference type="NCBI Taxonomy" id="1655433"/>
    <lineage>
        <taxon>Bacteria</taxon>
        <taxon>Pseudomonadati</taxon>
        <taxon>Pseudomonadota</taxon>
        <taxon>Gammaproteobacteria</taxon>
        <taxon>Chromatiales</taxon>
        <taxon>Sedimenticolaceae</taxon>
        <taxon>Candidatus Thiodiazotropha</taxon>
    </lineage>
</organism>
<dbReference type="AlphaFoldDB" id="A0A7Z0VL00"/>
<dbReference type="EMBL" id="MARB01000011">
    <property type="protein sequence ID" value="ODJ87577.1"/>
    <property type="molecule type" value="Genomic_DNA"/>
</dbReference>
<keyword evidence="2" id="KW-1185">Reference proteome</keyword>
<comment type="caution">
    <text evidence="1">The sequence shown here is derived from an EMBL/GenBank/DDBJ whole genome shotgun (WGS) entry which is preliminary data.</text>
</comment>
<name>A0A7Z0VL00_9GAMM</name>
<dbReference type="InterPro" id="IPR014955">
    <property type="entry name" value="DUF1826"/>
</dbReference>